<dbReference type="EC" id="5.6.2.1" evidence="3 7"/>
<dbReference type="SMART" id="SM00493">
    <property type="entry name" value="TOPRIM"/>
    <property type="match status" value="1"/>
</dbReference>
<proteinExistence type="inferred from homology"/>
<dbReference type="OrthoDB" id="430051at2759"/>
<dbReference type="Gene3D" id="1.10.290.10">
    <property type="entry name" value="Topoisomerase I, domain 4"/>
    <property type="match status" value="1"/>
</dbReference>
<dbReference type="InterPro" id="IPR013825">
    <property type="entry name" value="Topo_IA_cen_sub2"/>
</dbReference>
<evidence type="ECO:0000256" key="8">
    <source>
        <dbReference type="SAM" id="MobiDB-lite"/>
    </source>
</evidence>
<keyword evidence="12" id="KW-1185">Reference proteome</keyword>
<dbReference type="SMART" id="SM00437">
    <property type="entry name" value="TOP1Ac"/>
    <property type="match status" value="1"/>
</dbReference>
<dbReference type="InterPro" id="IPR013824">
    <property type="entry name" value="Topo_IA_cen_sub1"/>
</dbReference>
<dbReference type="CDD" id="cd03362">
    <property type="entry name" value="TOPRIM_TopoIA_TopoIII"/>
    <property type="match status" value="1"/>
</dbReference>
<dbReference type="Pfam" id="PF01131">
    <property type="entry name" value="Topoisom_bac"/>
    <property type="match status" value="1"/>
</dbReference>
<feature type="compositionally biased region" description="Acidic residues" evidence="8">
    <location>
        <begin position="661"/>
        <end position="670"/>
    </location>
</feature>
<evidence type="ECO:0000256" key="5">
    <source>
        <dbReference type="ARBA" id="ARBA00023125"/>
    </source>
</evidence>
<evidence type="ECO:0000256" key="6">
    <source>
        <dbReference type="ARBA" id="ARBA00023235"/>
    </source>
</evidence>
<evidence type="ECO:0000259" key="10">
    <source>
        <dbReference type="PROSITE" id="PS52039"/>
    </source>
</evidence>
<evidence type="ECO:0000256" key="1">
    <source>
        <dbReference type="ARBA" id="ARBA00000213"/>
    </source>
</evidence>
<keyword evidence="4 7" id="KW-0799">Topoisomerase</keyword>
<dbReference type="GO" id="GO:0006265">
    <property type="term" value="P:DNA topological change"/>
    <property type="evidence" value="ECO:0007669"/>
    <property type="project" value="InterPro"/>
</dbReference>
<feature type="region of interest" description="Disordered" evidence="8">
    <location>
        <begin position="645"/>
        <end position="670"/>
    </location>
</feature>
<dbReference type="GO" id="GO:0005634">
    <property type="term" value="C:nucleus"/>
    <property type="evidence" value="ECO:0007669"/>
    <property type="project" value="TreeGrafter"/>
</dbReference>
<dbReference type="PANTHER" id="PTHR11390">
    <property type="entry name" value="PROKARYOTIC DNA TOPOISOMERASE"/>
    <property type="match status" value="1"/>
</dbReference>
<dbReference type="AlphaFoldDB" id="A0A812UR79"/>
<evidence type="ECO:0000256" key="9">
    <source>
        <dbReference type="SAM" id="Phobius"/>
    </source>
</evidence>
<dbReference type="FunFam" id="3.40.50.140:FF:000003">
    <property type="entry name" value="DNA topoisomerase"/>
    <property type="match status" value="1"/>
</dbReference>
<dbReference type="SUPFAM" id="SSF56712">
    <property type="entry name" value="Prokaryotic type I DNA topoisomerase"/>
    <property type="match status" value="1"/>
</dbReference>
<dbReference type="InterPro" id="IPR003601">
    <property type="entry name" value="Topo_IA_2"/>
</dbReference>
<dbReference type="Gene3D" id="1.10.460.10">
    <property type="entry name" value="Topoisomerase I, domain 2"/>
    <property type="match status" value="1"/>
</dbReference>
<dbReference type="InterPro" id="IPR006171">
    <property type="entry name" value="TOPRIM_dom"/>
</dbReference>
<comment type="catalytic activity">
    <reaction evidence="1 7">
        <text>ATP-independent breakage of single-stranded DNA, followed by passage and rejoining.</text>
        <dbReference type="EC" id="5.6.2.1"/>
    </reaction>
</comment>
<keyword evidence="6 7" id="KW-0413">Isomerase</keyword>
<accession>A0A812UR79</accession>
<keyword evidence="9" id="KW-0812">Transmembrane</keyword>
<feature type="compositionally biased region" description="Acidic residues" evidence="8">
    <location>
        <begin position="646"/>
        <end position="655"/>
    </location>
</feature>
<dbReference type="InterPro" id="IPR003602">
    <property type="entry name" value="Topo_IA_DNA-bd_dom"/>
</dbReference>
<dbReference type="InterPro" id="IPR000380">
    <property type="entry name" value="Topo_IA"/>
</dbReference>
<keyword evidence="9" id="KW-0472">Membrane</keyword>
<comment type="function">
    <text evidence="7">Introduces a single-strand break via transesterification at a target site in duplex DNA. Releases the supercoiling and torsional tension of DNA introduced during the DNA replication and transcription by transiently cleaving and rejoining one strand of the DNA duplex. The scissile phosphodiester is attacked by the catalytic tyrosine of the enzyme, resulting in the formation of a DNA-(5'-phosphotyrosyl)-enzyme intermediate and the expulsion of a 3'-OH DNA strand.</text>
</comment>
<dbReference type="InterPro" id="IPR013497">
    <property type="entry name" value="Topo_IA_cen"/>
</dbReference>
<dbReference type="GO" id="GO:0003677">
    <property type="term" value="F:DNA binding"/>
    <property type="evidence" value="ECO:0007669"/>
    <property type="project" value="UniProtKB-KW"/>
</dbReference>
<comment type="similarity">
    <text evidence="2 7">Belongs to the type IA topoisomerase family.</text>
</comment>
<dbReference type="InterPro" id="IPR013826">
    <property type="entry name" value="Topo_IA_cen_sub3"/>
</dbReference>
<keyword evidence="9" id="KW-1133">Transmembrane helix</keyword>
<dbReference type="EMBL" id="CAJNDS010002735">
    <property type="protein sequence ID" value="CAE7578319.1"/>
    <property type="molecule type" value="Genomic_DNA"/>
</dbReference>
<dbReference type="GO" id="GO:0031422">
    <property type="term" value="C:RecQ family helicase-topoisomerase III complex"/>
    <property type="evidence" value="ECO:0007669"/>
    <property type="project" value="TreeGrafter"/>
</dbReference>
<dbReference type="Pfam" id="PF01751">
    <property type="entry name" value="Toprim"/>
    <property type="match status" value="1"/>
</dbReference>
<name>A0A812UR79_9DINO</name>
<evidence type="ECO:0000256" key="7">
    <source>
        <dbReference type="RuleBase" id="RU362092"/>
    </source>
</evidence>
<dbReference type="SMART" id="SM00436">
    <property type="entry name" value="TOP1Bc"/>
    <property type="match status" value="1"/>
</dbReference>
<feature type="domain" description="Topo IA-type catalytic" evidence="10">
    <location>
        <begin position="166"/>
        <end position="593"/>
    </location>
</feature>
<comment type="caution">
    <text evidence="11">The sequence shown here is derived from an EMBL/GenBank/DDBJ whole genome shotgun (WGS) entry which is preliminary data.</text>
</comment>
<gene>
    <name evidence="11" type="primary">TOP3A</name>
    <name evidence="11" type="ORF">SNAT2548_LOCUS32998</name>
</gene>
<dbReference type="CDD" id="cd00186">
    <property type="entry name" value="TOP1Ac"/>
    <property type="match status" value="1"/>
</dbReference>
<evidence type="ECO:0000256" key="3">
    <source>
        <dbReference type="ARBA" id="ARBA00012891"/>
    </source>
</evidence>
<dbReference type="Gene3D" id="3.40.50.140">
    <property type="match status" value="1"/>
</dbReference>
<evidence type="ECO:0000256" key="2">
    <source>
        <dbReference type="ARBA" id="ARBA00009446"/>
    </source>
</evidence>
<feature type="transmembrane region" description="Helical" evidence="9">
    <location>
        <begin position="885"/>
        <end position="908"/>
    </location>
</feature>
<dbReference type="Gene3D" id="2.70.20.10">
    <property type="entry name" value="Topoisomerase I, domain 3"/>
    <property type="match status" value="1"/>
</dbReference>
<evidence type="ECO:0000313" key="12">
    <source>
        <dbReference type="Proteomes" id="UP000604046"/>
    </source>
</evidence>
<dbReference type="PRINTS" id="PR00417">
    <property type="entry name" value="PRTPISMRASEI"/>
</dbReference>
<protein>
    <recommendedName>
        <fullName evidence="3 7">DNA topoisomerase</fullName>
        <ecNumber evidence="3 7">5.6.2.1</ecNumber>
    </recommendedName>
</protein>
<keyword evidence="5 7" id="KW-0238">DNA-binding</keyword>
<dbReference type="GO" id="GO:0003917">
    <property type="term" value="F:DNA topoisomerase type I (single strand cut, ATP-independent) activity"/>
    <property type="evidence" value="ECO:0007669"/>
    <property type="project" value="UniProtKB-EC"/>
</dbReference>
<dbReference type="InterPro" id="IPR034144">
    <property type="entry name" value="TOPRIM_TopoIII"/>
</dbReference>
<evidence type="ECO:0000256" key="4">
    <source>
        <dbReference type="ARBA" id="ARBA00023029"/>
    </source>
</evidence>
<evidence type="ECO:0000313" key="11">
    <source>
        <dbReference type="EMBL" id="CAE7578319.1"/>
    </source>
</evidence>
<dbReference type="PANTHER" id="PTHR11390:SF21">
    <property type="entry name" value="DNA TOPOISOMERASE 3-ALPHA"/>
    <property type="match status" value="1"/>
</dbReference>
<dbReference type="Proteomes" id="UP000604046">
    <property type="component" value="Unassembled WGS sequence"/>
</dbReference>
<organism evidence="11 12">
    <name type="scientific">Symbiodinium natans</name>
    <dbReference type="NCBI Taxonomy" id="878477"/>
    <lineage>
        <taxon>Eukaryota</taxon>
        <taxon>Sar</taxon>
        <taxon>Alveolata</taxon>
        <taxon>Dinophyceae</taxon>
        <taxon>Suessiales</taxon>
        <taxon>Symbiodiniaceae</taxon>
        <taxon>Symbiodinium</taxon>
    </lineage>
</organism>
<dbReference type="PROSITE" id="PS52039">
    <property type="entry name" value="TOPO_IA_2"/>
    <property type="match status" value="1"/>
</dbReference>
<dbReference type="InterPro" id="IPR023405">
    <property type="entry name" value="Topo_IA_core_domain"/>
</dbReference>
<dbReference type="GO" id="GO:0006281">
    <property type="term" value="P:DNA repair"/>
    <property type="evidence" value="ECO:0007669"/>
    <property type="project" value="TreeGrafter"/>
</dbReference>
<reference evidence="11" key="1">
    <citation type="submission" date="2021-02" db="EMBL/GenBank/DDBJ databases">
        <authorList>
            <person name="Dougan E. K."/>
            <person name="Rhodes N."/>
            <person name="Thang M."/>
            <person name="Chan C."/>
        </authorList>
    </citation>
    <scope>NUCLEOTIDE SEQUENCE</scope>
</reference>
<sequence>MPPIRVLNVAEKPSVAREITRHLGGANVQRRQNHGAWVAEFPFTLQQTPCKMLVTAVRGHLLEVDFTSQYKSWQESDPVCLFQAPVERKANKGCEDLALMLQDLARQCQWLVLWLDCDREGEAICFEVMETCQQAAGGRLRVLRAVFSALTHQDLSTACQMLRAPDRRMADAVEARQLFDLRAGSAFTRWMSLRYQEMFPELRAETVSYGPCQFPTLGFVVERFLRIQRFVPEPFWTIKAEVQREGRNLPFNWRRFRLFDRLATLALFEMVVEESPRGALVVNVFEEPKTRWRPLPLNTVEMTKLAASKLRMSPQRCMQVAEAIYQQGFISYPRTETDRFQSTIDVRGLVQVQAGSSVWGAYVGSLLAGRFTSPRAGPHDDHAHPPIHPVRCCERGELGPEEWSVYELVTRHFLACCSPDARGSRTEVEISCAGESFVKAGVVVRDRGWLDVYPYSNWVEDVLPQFQVNEVVAFSALEMVESSTQPPQLLSEAELIGIMDREKIGTDATMHDHIQKIQTRTYATKNADGRLEPSRLGIALVEGYQRFAVEEGMDLSKPVLRASMERGMEAIAAGRLGREDFLREALDVAQRCYAALERNAPALDAALGQHFTGRNELGRRAPILQPGFSQCRCGAPLDLRCHQEVGEGEGEDEREQLELEAGPEEEHEEVEGLVRGAEMEEEGEEEGPLFGKVLTPFAHRCPICNFQVVHVRNQETAKDHKLPTGRPAYPQAYLPVGARILPVRSQAEGGSQLRRRHSLHLWRLWRLLQWQAFELLPGPEEPESSAVRAQAASLRAYLKDQMPEDEFRTVHALVCASGEVSAPELQQRVHEVLGAEKAPELLTLFQLLCFLENVSAGRVWISLVLDMGPRCPDNSPPPRGPSMVLFTYADGAGTLVFLLSFWCALPVLKSKAEGR</sequence>
<dbReference type="FunFam" id="1.10.290.10:FF:000001">
    <property type="entry name" value="DNA topoisomerase"/>
    <property type="match status" value="1"/>
</dbReference>
<dbReference type="GO" id="GO:0006310">
    <property type="term" value="P:DNA recombination"/>
    <property type="evidence" value="ECO:0007669"/>
    <property type="project" value="TreeGrafter"/>
</dbReference>